<reference evidence="4" key="1">
    <citation type="submission" date="2018-05" db="EMBL/GenBank/DDBJ databases">
        <authorList>
            <person name="Lanie J.A."/>
            <person name="Ng W.-L."/>
            <person name="Kazmierczak K.M."/>
            <person name="Andrzejewski T.M."/>
            <person name="Davidsen T.M."/>
            <person name="Wayne K.J."/>
            <person name="Tettelin H."/>
            <person name="Glass J.I."/>
            <person name="Rusch D."/>
            <person name="Podicherti R."/>
            <person name="Tsui H.-C.T."/>
            <person name="Winkler M.E."/>
        </authorList>
    </citation>
    <scope>NUCLEOTIDE SEQUENCE</scope>
</reference>
<dbReference type="PANTHER" id="PTHR11364">
    <property type="entry name" value="THIOSULFATE SULFERTANSFERASE"/>
    <property type="match status" value="1"/>
</dbReference>
<dbReference type="GO" id="GO:0004792">
    <property type="term" value="F:thiosulfate-cyanide sulfurtransferase activity"/>
    <property type="evidence" value="ECO:0007669"/>
    <property type="project" value="InterPro"/>
</dbReference>
<evidence type="ECO:0000256" key="1">
    <source>
        <dbReference type="ARBA" id="ARBA00022679"/>
    </source>
</evidence>
<dbReference type="PROSITE" id="PS00380">
    <property type="entry name" value="RHODANESE_1"/>
    <property type="match status" value="1"/>
</dbReference>
<evidence type="ECO:0000313" key="4">
    <source>
        <dbReference type="EMBL" id="SVD17085.1"/>
    </source>
</evidence>
<dbReference type="AlphaFoldDB" id="A0A382T5P4"/>
<accession>A0A382T5P4</accession>
<gene>
    <name evidence="4" type="ORF">METZ01_LOCUS369939</name>
</gene>
<evidence type="ECO:0000259" key="3">
    <source>
        <dbReference type="PROSITE" id="PS50206"/>
    </source>
</evidence>
<dbReference type="PROSITE" id="PS50206">
    <property type="entry name" value="RHODANESE_3"/>
    <property type="match status" value="1"/>
</dbReference>
<organism evidence="4">
    <name type="scientific">marine metagenome</name>
    <dbReference type="NCBI Taxonomy" id="408172"/>
    <lineage>
        <taxon>unclassified sequences</taxon>
        <taxon>metagenomes</taxon>
        <taxon>ecological metagenomes</taxon>
    </lineage>
</organism>
<feature type="non-terminal residue" evidence="4">
    <location>
        <position position="212"/>
    </location>
</feature>
<dbReference type="Gene3D" id="3.40.250.10">
    <property type="entry name" value="Rhodanese-like domain"/>
    <property type="match status" value="1"/>
</dbReference>
<proteinExistence type="predicted"/>
<dbReference type="Pfam" id="PF00581">
    <property type="entry name" value="Rhodanese"/>
    <property type="match status" value="1"/>
</dbReference>
<dbReference type="PANTHER" id="PTHR11364:SF27">
    <property type="entry name" value="SULFURTRANSFERASE"/>
    <property type="match status" value="1"/>
</dbReference>
<name>A0A382T5P4_9ZZZZ</name>
<dbReference type="EMBL" id="UINC01133887">
    <property type="protein sequence ID" value="SVD17085.1"/>
    <property type="molecule type" value="Genomic_DNA"/>
</dbReference>
<dbReference type="InterPro" id="IPR001307">
    <property type="entry name" value="Thiosulphate_STrfase_CS"/>
</dbReference>
<protein>
    <recommendedName>
        <fullName evidence="3">Rhodanese domain-containing protein</fullName>
    </recommendedName>
</protein>
<keyword evidence="1" id="KW-0808">Transferase</keyword>
<keyword evidence="2" id="KW-0677">Repeat</keyword>
<dbReference type="InterPro" id="IPR036873">
    <property type="entry name" value="Rhodanese-like_dom_sf"/>
</dbReference>
<evidence type="ECO:0000256" key="2">
    <source>
        <dbReference type="ARBA" id="ARBA00022737"/>
    </source>
</evidence>
<dbReference type="SUPFAM" id="SSF52821">
    <property type="entry name" value="Rhodanese/Cell cycle control phosphatase"/>
    <property type="match status" value="1"/>
</dbReference>
<dbReference type="CDD" id="cd01448">
    <property type="entry name" value="TST_Repeat_1"/>
    <property type="match status" value="1"/>
</dbReference>
<dbReference type="SMART" id="SM00450">
    <property type="entry name" value="RHOD"/>
    <property type="match status" value="1"/>
</dbReference>
<dbReference type="InterPro" id="IPR001763">
    <property type="entry name" value="Rhodanese-like_dom"/>
</dbReference>
<feature type="domain" description="Rhodanese" evidence="3">
    <location>
        <begin position="20"/>
        <end position="144"/>
    </location>
</feature>
<sequence>MMDWNGRALVQTQWLADHLGDPRLRVIDASVIMTRQDDGTWAPSSGRNDYQSSHIPGAQFVDLLTELQDRDADLPFMLPGPEAFATEIGAKGIGDEDMVVVYATAVPWWATRFWWMLKANGHNKVAVLDGGMKKWRDEGRPITEDIPEFAAATFVAKQRPEMIADKAKVQAILDGGRGAVINALSPQLHSGMSDLGYGRPGRIAGSLNLSAL</sequence>
<dbReference type="InterPro" id="IPR045078">
    <property type="entry name" value="TST/MPST-like"/>
</dbReference>